<dbReference type="PANTHER" id="PTHR43300:SF4">
    <property type="entry name" value="ACYL-[ACYL-CARRIER-PROTEIN]--UDP-N-ACETYLGLUCOSAMINE O-ACYLTRANSFERASE"/>
    <property type="match status" value="1"/>
</dbReference>
<reference evidence="2 3" key="1">
    <citation type="submission" date="2018-04" db="EMBL/GenBank/DDBJ databases">
        <title>Pelagivirga bohaiensis gen. nov., sp. nov., a bacterium isolated from the Bohai Sea.</title>
        <authorList>
            <person name="Ji X."/>
        </authorList>
    </citation>
    <scope>NUCLEOTIDE SEQUENCE [LARGE SCALE GENOMIC DNA]</scope>
    <source>
        <strain evidence="2 3">BH-SD19</strain>
    </source>
</reference>
<comment type="caution">
    <text evidence="2">The sequence shown here is derived from an EMBL/GenBank/DDBJ whole genome shotgun (WGS) entry which is preliminary data.</text>
</comment>
<dbReference type="InterPro" id="IPR011004">
    <property type="entry name" value="Trimer_LpxA-like_sf"/>
</dbReference>
<dbReference type="GO" id="GO:0016746">
    <property type="term" value="F:acyltransferase activity"/>
    <property type="evidence" value="ECO:0007669"/>
    <property type="project" value="UniProtKB-KW"/>
</dbReference>
<dbReference type="AlphaFoldDB" id="A0A2T7GAT9"/>
<dbReference type="CDD" id="cd03360">
    <property type="entry name" value="LbH_AT_putative"/>
    <property type="match status" value="1"/>
</dbReference>
<dbReference type="PANTHER" id="PTHR43300">
    <property type="entry name" value="ACETYLTRANSFERASE"/>
    <property type="match status" value="1"/>
</dbReference>
<dbReference type="Pfam" id="PF14602">
    <property type="entry name" value="Hexapep_2"/>
    <property type="match status" value="1"/>
</dbReference>
<keyword evidence="2" id="KW-0808">Transferase</keyword>
<dbReference type="SUPFAM" id="SSF51161">
    <property type="entry name" value="Trimeric LpxA-like enzymes"/>
    <property type="match status" value="1"/>
</dbReference>
<dbReference type="RefSeq" id="WP_108690276.1">
    <property type="nucleotide sequence ID" value="NZ_QCYH01000001.1"/>
</dbReference>
<comment type="similarity">
    <text evidence="1">Belongs to the transferase hexapeptide repeat family.</text>
</comment>
<dbReference type="InterPro" id="IPR020019">
    <property type="entry name" value="AcTrfase_PglD-like"/>
</dbReference>
<keyword evidence="3" id="KW-1185">Reference proteome</keyword>
<dbReference type="InterPro" id="IPR050179">
    <property type="entry name" value="Trans_hexapeptide_repeat"/>
</dbReference>
<name>A0A2T7GAT9_9RHOB</name>
<dbReference type="Gene3D" id="2.160.10.10">
    <property type="entry name" value="Hexapeptide repeat proteins"/>
    <property type="match status" value="1"/>
</dbReference>
<sequence length="226" mass="24688">MSQNLLLIGAGEFADIAYEYFTVDSEYSVVGFAVEREHLTQSEKFGLPVVALDEAASIFDIETTKAHVAVTSTQLNRVRERLIGLTKDHGYTLVNFISPRAMVWRTAKLGSNVFIFENNVVQHGVQIGNGCVLWSGNHIGHQTQIGDYCFLSSHIVVSGYCNIGPRSFVGVNATFADGVTVGADSLVGMAAVINKSFERPGQILNGHPAEASRVSSYRYYKLKPPK</sequence>
<gene>
    <name evidence="2" type="ORF">DC366_00730</name>
</gene>
<protein>
    <submittedName>
        <fullName evidence="2">Sugar O-acyltransferase</fullName>
    </submittedName>
</protein>
<evidence type="ECO:0000256" key="1">
    <source>
        <dbReference type="ARBA" id="ARBA00007274"/>
    </source>
</evidence>
<organism evidence="2 3">
    <name type="scientific">Pelagivirga sediminicola</name>
    <dbReference type="NCBI Taxonomy" id="2170575"/>
    <lineage>
        <taxon>Bacteria</taxon>
        <taxon>Pseudomonadati</taxon>
        <taxon>Pseudomonadota</taxon>
        <taxon>Alphaproteobacteria</taxon>
        <taxon>Rhodobacterales</taxon>
        <taxon>Paracoccaceae</taxon>
        <taxon>Pelagivirga</taxon>
    </lineage>
</organism>
<evidence type="ECO:0000313" key="2">
    <source>
        <dbReference type="EMBL" id="PVA11531.1"/>
    </source>
</evidence>
<accession>A0A2T7GAT9</accession>
<dbReference type="OrthoDB" id="1115300at2"/>
<dbReference type="NCBIfam" id="TIGR03570">
    <property type="entry name" value="NeuD_NnaD"/>
    <property type="match status" value="1"/>
</dbReference>
<evidence type="ECO:0000313" key="3">
    <source>
        <dbReference type="Proteomes" id="UP000244446"/>
    </source>
</evidence>
<dbReference type="Proteomes" id="UP000244446">
    <property type="component" value="Unassembled WGS sequence"/>
</dbReference>
<dbReference type="InterPro" id="IPR001451">
    <property type="entry name" value="Hexapep"/>
</dbReference>
<dbReference type="EMBL" id="QCYH01000001">
    <property type="protein sequence ID" value="PVA11531.1"/>
    <property type="molecule type" value="Genomic_DNA"/>
</dbReference>
<keyword evidence="2" id="KW-0012">Acyltransferase</keyword>
<proteinExistence type="inferred from homology"/>
<dbReference type="Gene3D" id="3.40.50.20">
    <property type="match status" value="1"/>
</dbReference>
<dbReference type="Pfam" id="PF00132">
    <property type="entry name" value="Hexapep"/>
    <property type="match status" value="1"/>
</dbReference>